<dbReference type="EMBL" id="UYRV01009509">
    <property type="protein sequence ID" value="VDK56612.1"/>
    <property type="molecule type" value="Genomic_DNA"/>
</dbReference>
<reference evidence="2 3" key="1">
    <citation type="submission" date="2018-11" db="EMBL/GenBank/DDBJ databases">
        <authorList>
            <consortium name="Pathogen Informatics"/>
        </authorList>
    </citation>
    <scope>NUCLEOTIDE SEQUENCE [LARGE SCALE GENOMIC DNA]</scope>
</reference>
<sequence>MFLLLAVGNIVTTSLVLLKKLRSTGSYNYIVGLTEKYRSRSNSKDE</sequence>
<gene>
    <name evidence="2" type="ORF">CGOC_LOCUS3713</name>
</gene>
<keyword evidence="1" id="KW-0732">Signal</keyword>
<dbReference type="OrthoDB" id="2015098at2759"/>
<accession>A0A3P6R1D5</accession>
<evidence type="ECO:0000313" key="3">
    <source>
        <dbReference type="Proteomes" id="UP000271889"/>
    </source>
</evidence>
<dbReference type="AlphaFoldDB" id="A0A3P6R1D5"/>
<name>A0A3P6R1D5_CYLGO</name>
<protein>
    <submittedName>
        <fullName evidence="2">Uncharacterized protein</fullName>
    </submittedName>
</protein>
<feature type="chain" id="PRO_5018279484" evidence="1">
    <location>
        <begin position="19"/>
        <end position="46"/>
    </location>
</feature>
<evidence type="ECO:0000256" key="1">
    <source>
        <dbReference type="SAM" id="SignalP"/>
    </source>
</evidence>
<dbReference type="Proteomes" id="UP000271889">
    <property type="component" value="Unassembled WGS sequence"/>
</dbReference>
<keyword evidence="3" id="KW-1185">Reference proteome</keyword>
<evidence type="ECO:0000313" key="2">
    <source>
        <dbReference type="EMBL" id="VDK56612.1"/>
    </source>
</evidence>
<feature type="signal peptide" evidence="1">
    <location>
        <begin position="1"/>
        <end position="18"/>
    </location>
</feature>
<organism evidence="2 3">
    <name type="scientific">Cylicostephanus goldi</name>
    <name type="common">Nematode worm</name>
    <dbReference type="NCBI Taxonomy" id="71465"/>
    <lineage>
        <taxon>Eukaryota</taxon>
        <taxon>Metazoa</taxon>
        <taxon>Ecdysozoa</taxon>
        <taxon>Nematoda</taxon>
        <taxon>Chromadorea</taxon>
        <taxon>Rhabditida</taxon>
        <taxon>Rhabditina</taxon>
        <taxon>Rhabditomorpha</taxon>
        <taxon>Strongyloidea</taxon>
        <taxon>Strongylidae</taxon>
        <taxon>Cylicostephanus</taxon>
    </lineage>
</organism>
<proteinExistence type="predicted"/>